<evidence type="ECO:0000313" key="2">
    <source>
        <dbReference type="Proteomes" id="UP000532746"/>
    </source>
</evidence>
<accession>A0A7W9T5F5</accession>
<dbReference type="EMBL" id="JACHGG010000006">
    <property type="protein sequence ID" value="MBB6060754.1"/>
    <property type="molecule type" value="Genomic_DNA"/>
</dbReference>
<keyword evidence="2" id="KW-1185">Reference proteome</keyword>
<dbReference type="AlphaFoldDB" id="A0A7W9T5F5"/>
<dbReference type="Proteomes" id="UP000532746">
    <property type="component" value="Unassembled WGS sequence"/>
</dbReference>
<name>A0A7W9T5F5_9BACT</name>
<reference evidence="1 2" key="1">
    <citation type="submission" date="2020-08" db="EMBL/GenBank/DDBJ databases">
        <title>Genomic Encyclopedia of Type Strains, Phase IV (KMG-IV): sequencing the most valuable type-strain genomes for metagenomic binning, comparative biology and taxonomic classification.</title>
        <authorList>
            <person name="Goeker M."/>
        </authorList>
    </citation>
    <scope>NUCLEOTIDE SEQUENCE [LARGE SCALE GENOMIC DNA]</scope>
    <source>
        <strain evidence="1 2">DSM 26718</strain>
    </source>
</reference>
<protein>
    <recommendedName>
        <fullName evidence="3">STAS/SEC14 domain-containing protein</fullName>
    </recommendedName>
</protein>
<organism evidence="1 2">
    <name type="scientific">Hymenobacter luteus</name>
    <dbReference type="NCBI Taxonomy" id="1411122"/>
    <lineage>
        <taxon>Bacteria</taxon>
        <taxon>Pseudomonadati</taxon>
        <taxon>Bacteroidota</taxon>
        <taxon>Cytophagia</taxon>
        <taxon>Cytophagales</taxon>
        <taxon>Hymenobacteraceae</taxon>
        <taxon>Hymenobacter</taxon>
    </lineage>
</organism>
<dbReference type="RefSeq" id="WP_183404823.1">
    <property type="nucleotide sequence ID" value="NZ_JACHGG010000006.1"/>
</dbReference>
<evidence type="ECO:0000313" key="1">
    <source>
        <dbReference type="EMBL" id="MBB6060754.1"/>
    </source>
</evidence>
<gene>
    <name evidence="1" type="ORF">HNQ93_003629</name>
</gene>
<proteinExistence type="predicted"/>
<sequence length="133" mass="15130">MQHIILETPGLVISYDYTNQWLYADWRGEHDQDSTRAGCGLMLEALSQWPSSKILNDNSNVTSIAVQLTTWGIGWLQAMYVAGLRYLAWIYSPATHNPQVVQDIIRTTNKPIVASFHDLPSARIWLRQQKATT</sequence>
<comment type="caution">
    <text evidence="1">The sequence shown here is derived from an EMBL/GenBank/DDBJ whole genome shotgun (WGS) entry which is preliminary data.</text>
</comment>
<evidence type="ECO:0008006" key="3">
    <source>
        <dbReference type="Google" id="ProtNLM"/>
    </source>
</evidence>